<gene>
    <name evidence="1" type="ORF">LQ50_19745</name>
</gene>
<dbReference type="RefSeq" id="WP_034632105.1">
    <property type="nucleotide sequence ID" value="NZ_JRJU01000032.1"/>
</dbReference>
<evidence type="ECO:0000313" key="1">
    <source>
        <dbReference type="EMBL" id="KHF38711.1"/>
    </source>
</evidence>
<dbReference type="EMBL" id="JRJU01000032">
    <property type="protein sequence ID" value="KHF38711.1"/>
    <property type="molecule type" value="Genomic_DNA"/>
</dbReference>
<dbReference type="Gene3D" id="3.90.1480.10">
    <property type="entry name" value="Alpha-2,3-sialyltransferase"/>
    <property type="match status" value="1"/>
</dbReference>
<comment type="caution">
    <text evidence="1">The sequence shown here is derived from an EMBL/GenBank/DDBJ whole genome shotgun (WGS) entry which is preliminary data.</text>
</comment>
<dbReference type="AlphaFoldDB" id="A0A0B0IGA9"/>
<dbReference type="OrthoDB" id="1424584at2"/>
<organism evidence="1 2">
    <name type="scientific">Halalkalibacter okhensis</name>
    <dbReference type="NCBI Taxonomy" id="333138"/>
    <lineage>
        <taxon>Bacteria</taxon>
        <taxon>Bacillati</taxon>
        <taxon>Bacillota</taxon>
        <taxon>Bacilli</taxon>
        <taxon>Bacillales</taxon>
        <taxon>Bacillaceae</taxon>
        <taxon>Halalkalibacter</taxon>
    </lineage>
</organism>
<keyword evidence="2" id="KW-1185">Reference proteome</keyword>
<evidence type="ECO:0000313" key="2">
    <source>
        <dbReference type="Proteomes" id="UP000030832"/>
    </source>
</evidence>
<protein>
    <submittedName>
        <fullName evidence="1">Uncharacterized protein</fullName>
    </submittedName>
</protein>
<reference evidence="1 2" key="1">
    <citation type="submission" date="2014-09" db="EMBL/GenBank/DDBJ databases">
        <title>Genome sequencing and annotation of Bacillus Okhensis strain Kh10-101T.</title>
        <authorList>
            <person name="Prakash J.S."/>
        </authorList>
    </citation>
    <scope>NUCLEOTIDE SEQUENCE [LARGE SCALE GENOMIC DNA]</scope>
    <source>
        <strain evidence="2">Kh10-101T</strain>
    </source>
</reference>
<sequence>MYRAIRNMLKLINDSVVDIIPFNIYASIYYNVSANVNTYHVKKLALNKRLKQLKDLDYKKRKKSDKLFILGSGSSINDITAEQWGHINEHDSIGFNFWVVHDFVPTFYVYEENLELNRNQVFYNILNERKADYINTPLIVKDVEYKGLSTDLIPSELIDNIYLSTEIVIPYSNEYHVEKFLNKGKDFFESQNSHSVNLLLKKSASISYLLHLSQVLGYKEVILCGIDLNNSLYFYEHESYKSKVTPIQDYETSKVHPTNIRTESNLPIEIVVNLIKNTYLKDSNMKLYVASKKSSLHPKLDCYF</sequence>
<proteinExistence type="predicted"/>
<dbReference type="Proteomes" id="UP000030832">
    <property type="component" value="Unassembled WGS sequence"/>
</dbReference>
<accession>A0A0B0IGA9</accession>
<dbReference type="STRING" id="333138.LQ50_19745"/>
<name>A0A0B0IGA9_9BACI</name>
<dbReference type="eggNOG" id="ENOG5033G90">
    <property type="taxonomic scope" value="Bacteria"/>
</dbReference>